<proteinExistence type="predicted"/>
<keyword evidence="2" id="KW-1185">Reference proteome</keyword>
<name>A0A101XT41_9BACL</name>
<accession>A0A101XT41</accession>
<dbReference type="AlphaFoldDB" id="A0A101XT41"/>
<dbReference type="EMBL" id="LPVJ01000007">
    <property type="protein sequence ID" value="KUO97000.1"/>
    <property type="molecule type" value="Genomic_DNA"/>
</dbReference>
<sequence>MKNEHDHCSVAQAFYQLNFYLQTIGVSFTIKDLYRAAYFETRKDRYQDEWLNHLEEDPHVLESMKEPFTTYSIAETLIRTGHEPILRALMNRARDENIGFTQAYIVGARKRPQS</sequence>
<evidence type="ECO:0000313" key="1">
    <source>
        <dbReference type="EMBL" id="KUO97000.1"/>
    </source>
</evidence>
<protein>
    <submittedName>
        <fullName evidence="1">Uncharacterized protein</fullName>
    </submittedName>
</protein>
<dbReference type="OrthoDB" id="2381660at2"/>
<comment type="caution">
    <text evidence="1">The sequence shown here is derived from an EMBL/GenBank/DDBJ whole genome shotgun (WGS) entry which is preliminary data.</text>
</comment>
<evidence type="ECO:0000313" key="2">
    <source>
        <dbReference type="Proteomes" id="UP000053557"/>
    </source>
</evidence>
<reference evidence="1 2" key="1">
    <citation type="submission" date="2015-12" db="EMBL/GenBank/DDBJ databases">
        <title>Draft genome sequence of Acidibacillus ferrooxidans ITV001, isolated from a chalcopyrite acid mine drainage site in Brazil.</title>
        <authorList>
            <person name="Dall'Agnol H."/>
            <person name="Nancucheo I."/>
            <person name="Johnson B."/>
            <person name="Oliveira R."/>
            <person name="Leite L."/>
            <person name="Pylro V."/>
            <person name="Nunes G.L."/>
            <person name="Tzotzos G."/>
            <person name="Fernandes G.R."/>
            <person name="Dutra J."/>
            <person name="Orellana S.C."/>
            <person name="Oliveira G."/>
        </authorList>
    </citation>
    <scope>NUCLEOTIDE SEQUENCE [LARGE SCALE GENOMIC DNA]</scope>
    <source>
        <strain evidence="2">ITV01</strain>
    </source>
</reference>
<organism evidence="1 2">
    <name type="scientific">Ferroacidibacillus organovorans</name>
    <dbReference type="NCBI Taxonomy" id="1765683"/>
    <lineage>
        <taxon>Bacteria</taxon>
        <taxon>Bacillati</taxon>
        <taxon>Bacillota</taxon>
        <taxon>Bacilli</taxon>
        <taxon>Bacillales</taxon>
        <taxon>Alicyclobacillaceae</taxon>
        <taxon>Ferroacidibacillus</taxon>
    </lineage>
</organism>
<gene>
    <name evidence="1" type="ORF">ATW55_07175</name>
</gene>
<dbReference type="Proteomes" id="UP000053557">
    <property type="component" value="Unassembled WGS sequence"/>
</dbReference>
<dbReference type="RefSeq" id="WP_067711928.1">
    <property type="nucleotide sequence ID" value="NZ_LPVJ01000007.1"/>
</dbReference>